<organism evidence="2 3">
    <name type="scientific">Parahalioglobus pacificus</name>
    <dbReference type="NCBI Taxonomy" id="930806"/>
    <lineage>
        <taxon>Bacteria</taxon>
        <taxon>Pseudomonadati</taxon>
        <taxon>Pseudomonadota</taxon>
        <taxon>Gammaproteobacteria</taxon>
        <taxon>Cellvibrionales</taxon>
        <taxon>Halieaceae</taxon>
        <taxon>Parahalioglobus</taxon>
    </lineage>
</organism>
<dbReference type="SUPFAM" id="SSF53850">
    <property type="entry name" value="Periplasmic binding protein-like II"/>
    <property type="match status" value="1"/>
</dbReference>
<dbReference type="PANTHER" id="PTHR42941:SF1">
    <property type="entry name" value="SLL1037 PROTEIN"/>
    <property type="match status" value="1"/>
</dbReference>
<dbReference type="Gene3D" id="3.40.190.10">
    <property type="entry name" value="Periplasmic binding protein-like II"/>
    <property type="match status" value="2"/>
</dbReference>
<dbReference type="EMBL" id="BMYM01000001">
    <property type="protein sequence ID" value="GHD30324.1"/>
    <property type="molecule type" value="Genomic_DNA"/>
</dbReference>
<dbReference type="RefSeq" id="WP_189476143.1">
    <property type="nucleotide sequence ID" value="NZ_BMYM01000001.1"/>
</dbReference>
<keyword evidence="1" id="KW-0812">Transmembrane</keyword>
<keyword evidence="3" id="KW-1185">Reference proteome</keyword>
<comment type="caution">
    <text evidence="2">The sequence shown here is derived from an EMBL/GenBank/DDBJ whole genome shotgun (WGS) entry which is preliminary data.</text>
</comment>
<reference evidence="2" key="1">
    <citation type="journal article" date="2014" name="Int. J. Syst. Evol. Microbiol.">
        <title>Complete genome sequence of Corynebacterium casei LMG S-19264T (=DSM 44701T), isolated from a smear-ripened cheese.</title>
        <authorList>
            <consortium name="US DOE Joint Genome Institute (JGI-PGF)"/>
            <person name="Walter F."/>
            <person name="Albersmeier A."/>
            <person name="Kalinowski J."/>
            <person name="Ruckert C."/>
        </authorList>
    </citation>
    <scope>NUCLEOTIDE SEQUENCE</scope>
    <source>
        <strain evidence="2">KCTC 23430</strain>
    </source>
</reference>
<dbReference type="InterPro" id="IPR011852">
    <property type="entry name" value="TRAP_TAXI"/>
</dbReference>
<dbReference type="Pfam" id="PF16868">
    <property type="entry name" value="NMT1_3"/>
    <property type="match status" value="1"/>
</dbReference>
<name>A0A918XH07_9GAMM</name>
<evidence type="ECO:0008006" key="4">
    <source>
        <dbReference type="Google" id="ProtNLM"/>
    </source>
</evidence>
<gene>
    <name evidence="2" type="ORF">GCM10007053_11980</name>
</gene>
<accession>A0A918XH07</accession>
<dbReference type="AlphaFoldDB" id="A0A918XH07"/>
<dbReference type="Proteomes" id="UP000644693">
    <property type="component" value="Unassembled WGS sequence"/>
</dbReference>
<dbReference type="PANTHER" id="PTHR42941">
    <property type="entry name" value="SLL1037 PROTEIN"/>
    <property type="match status" value="1"/>
</dbReference>
<sequence>MEIVVRPFLPKIRLVLILFIWLFALGALLLWLSGNQKQSLTIAGGPAGSETLALSTAIADVINASAIGIRVRVFETGGSGENLQLLEKGRVDLAEIQADISTSDAVSGVMRLYQDAYHLIVNDLSTIADFSDLAGKRVAIPPVSSGQYKSFWFLAEH</sequence>
<evidence type="ECO:0000256" key="1">
    <source>
        <dbReference type="SAM" id="Phobius"/>
    </source>
</evidence>
<protein>
    <recommendedName>
        <fullName evidence="4">C4-dicarboxylate ABC transporter substrate-binding protein</fullName>
    </recommendedName>
</protein>
<keyword evidence="1" id="KW-0472">Membrane</keyword>
<evidence type="ECO:0000313" key="2">
    <source>
        <dbReference type="EMBL" id="GHD30324.1"/>
    </source>
</evidence>
<feature type="transmembrane region" description="Helical" evidence="1">
    <location>
        <begin position="12"/>
        <end position="32"/>
    </location>
</feature>
<keyword evidence="1" id="KW-1133">Transmembrane helix</keyword>
<evidence type="ECO:0000313" key="3">
    <source>
        <dbReference type="Proteomes" id="UP000644693"/>
    </source>
</evidence>
<reference evidence="2" key="2">
    <citation type="submission" date="2020-09" db="EMBL/GenBank/DDBJ databases">
        <authorList>
            <person name="Sun Q."/>
            <person name="Kim S."/>
        </authorList>
    </citation>
    <scope>NUCLEOTIDE SEQUENCE</scope>
    <source>
        <strain evidence="2">KCTC 23430</strain>
    </source>
</reference>
<proteinExistence type="predicted"/>